<proteinExistence type="predicted"/>
<keyword evidence="3" id="KW-0804">Transcription</keyword>
<dbReference type="AlphaFoldDB" id="A0A7W8ACR7"/>
<dbReference type="GO" id="GO:0045892">
    <property type="term" value="P:negative regulation of DNA-templated transcription"/>
    <property type="evidence" value="ECO:0007669"/>
    <property type="project" value="TreeGrafter"/>
</dbReference>
<name>A0A7W8ACR7_9ACTN</name>
<dbReference type="CDD" id="cd07377">
    <property type="entry name" value="WHTH_GntR"/>
    <property type="match status" value="1"/>
</dbReference>
<protein>
    <submittedName>
        <fullName evidence="5">GntR family transcriptional regulator</fullName>
    </submittedName>
</protein>
<evidence type="ECO:0000256" key="2">
    <source>
        <dbReference type="ARBA" id="ARBA00023125"/>
    </source>
</evidence>
<dbReference type="PANTHER" id="PTHR44846:SF17">
    <property type="entry name" value="GNTR-FAMILY TRANSCRIPTIONAL REGULATOR"/>
    <property type="match status" value="1"/>
</dbReference>
<reference evidence="5 6" key="1">
    <citation type="submission" date="2020-08" db="EMBL/GenBank/DDBJ databases">
        <title>Genomic Encyclopedia of Type Strains, Phase IV (KMG-IV): sequencing the most valuable type-strain genomes for metagenomic binning, comparative biology and taxonomic classification.</title>
        <authorList>
            <person name="Goeker M."/>
        </authorList>
    </citation>
    <scope>NUCLEOTIDE SEQUENCE [LARGE SCALE GENOMIC DNA]</scope>
    <source>
        <strain evidence="5 6">DSM 45385</strain>
    </source>
</reference>
<evidence type="ECO:0000313" key="5">
    <source>
        <dbReference type="EMBL" id="MBB5083767.1"/>
    </source>
</evidence>
<evidence type="ECO:0000259" key="4">
    <source>
        <dbReference type="PROSITE" id="PS50949"/>
    </source>
</evidence>
<gene>
    <name evidence="5" type="ORF">HNR40_009272</name>
</gene>
<dbReference type="InterPro" id="IPR028978">
    <property type="entry name" value="Chorismate_lyase_/UTRA_dom_sf"/>
</dbReference>
<keyword evidence="6" id="KW-1185">Reference proteome</keyword>
<dbReference type="GO" id="GO:0003677">
    <property type="term" value="F:DNA binding"/>
    <property type="evidence" value="ECO:0007669"/>
    <property type="project" value="UniProtKB-KW"/>
</dbReference>
<dbReference type="Gene3D" id="3.40.1410.10">
    <property type="entry name" value="Chorismate lyase-like"/>
    <property type="match status" value="1"/>
</dbReference>
<feature type="domain" description="HTH gntR-type" evidence="4">
    <location>
        <begin position="8"/>
        <end position="76"/>
    </location>
</feature>
<dbReference type="SMART" id="SM00345">
    <property type="entry name" value="HTH_GNTR"/>
    <property type="match status" value="1"/>
</dbReference>
<evidence type="ECO:0000256" key="3">
    <source>
        <dbReference type="ARBA" id="ARBA00023163"/>
    </source>
</evidence>
<dbReference type="InterPro" id="IPR000524">
    <property type="entry name" value="Tscrpt_reg_HTH_GntR"/>
</dbReference>
<dbReference type="InterPro" id="IPR036388">
    <property type="entry name" value="WH-like_DNA-bd_sf"/>
</dbReference>
<keyword evidence="1" id="KW-0805">Transcription regulation</keyword>
<keyword evidence="2" id="KW-0238">DNA-binding</keyword>
<dbReference type="SUPFAM" id="SSF46785">
    <property type="entry name" value="Winged helix' DNA-binding domain"/>
    <property type="match status" value="1"/>
</dbReference>
<dbReference type="EMBL" id="JACHIN010000019">
    <property type="protein sequence ID" value="MBB5083767.1"/>
    <property type="molecule type" value="Genomic_DNA"/>
</dbReference>
<dbReference type="SMART" id="SM00866">
    <property type="entry name" value="UTRA"/>
    <property type="match status" value="1"/>
</dbReference>
<dbReference type="Gene3D" id="1.10.10.10">
    <property type="entry name" value="Winged helix-like DNA-binding domain superfamily/Winged helix DNA-binding domain"/>
    <property type="match status" value="1"/>
</dbReference>
<organism evidence="5 6">
    <name type="scientific">Nonomuraea endophytica</name>
    <dbReference type="NCBI Taxonomy" id="714136"/>
    <lineage>
        <taxon>Bacteria</taxon>
        <taxon>Bacillati</taxon>
        <taxon>Actinomycetota</taxon>
        <taxon>Actinomycetes</taxon>
        <taxon>Streptosporangiales</taxon>
        <taxon>Streptosporangiaceae</taxon>
        <taxon>Nonomuraea</taxon>
    </lineage>
</organism>
<sequence length="252" mass="27903">MMEIKAPVSRWKQVAEYLRERILDGTFPAGQALPSEQQLAEEFGLSRPTIRNAINELKAAGLVEVQRPKGTFVRSPSARPARADHRGLTRTATGGYVDSDQESWREVDSPSHLRINSALPQAELLAIPPGEPMLVRMALERADGVARMRRLSVPFSVAQDTPWADDPALPAPSEVYGYFDPRGRLSWQEYVRARMPLPDEAETLKAMPGTPVLHITRVATLDKRPVALEEVVVCGDALEAVYTITASKPRSR</sequence>
<dbReference type="InterPro" id="IPR011663">
    <property type="entry name" value="UTRA"/>
</dbReference>
<dbReference type="PRINTS" id="PR00035">
    <property type="entry name" value="HTHGNTR"/>
</dbReference>
<dbReference type="InterPro" id="IPR036390">
    <property type="entry name" value="WH_DNA-bd_sf"/>
</dbReference>
<comment type="caution">
    <text evidence="5">The sequence shown here is derived from an EMBL/GenBank/DDBJ whole genome shotgun (WGS) entry which is preliminary data.</text>
</comment>
<dbReference type="Pfam" id="PF07702">
    <property type="entry name" value="UTRA"/>
    <property type="match status" value="1"/>
</dbReference>
<accession>A0A7W8ACR7</accession>
<evidence type="ECO:0000313" key="6">
    <source>
        <dbReference type="Proteomes" id="UP000568380"/>
    </source>
</evidence>
<dbReference type="InterPro" id="IPR050679">
    <property type="entry name" value="Bact_HTH_transcr_reg"/>
</dbReference>
<dbReference type="PANTHER" id="PTHR44846">
    <property type="entry name" value="MANNOSYL-D-GLYCERATE TRANSPORT/METABOLISM SYSTEM REPRESSOR MNGR-RELATED"/>
    <property type="match status" value="1"/>
</dbReference>
<dbReference type="Proteomes" id="UP000568380">
    <property type="component" value="Unassembled WGS sequence"/>
</dbReference>
<dbReference type="PROSITE" id="PS50949">
    <property type="entry name" value="HTH_GNTR"/>
    <property type="match status" value="1"/>
</dbReference>
<dbReference type="Pfam" id="PF00392">
    <property type="entry name" value="GntR"/>
    <property type="match status" value="1"/>
</dbReference>
<dbReference type="SUPFAM" id="SSF64288">
    <property type="entry name" value="Chorismate lyase-like"/>
    <property type="match status" value="1"/>
</dbReference>
<dbReference type="GO" id="GO:0003700">
    <property type="term" value="F:DNA-binding transcription factor activity"/>
    <property type="evidence" value="ECO:0007669"/>
    <property type="project" value="InterPro"/>
</dbReference>
<evidence type="ECO:0000256" key="1">
    <source>
        <dbReference type="ARBA" id="ARBA00023015"/>
    </source>
</evidence>